<proteinExistence type="predicted"/>
<protein>
    <submittedName>
        <fullName evidence="1">Uncharacterized protein</fullName>
    </submittedName>
</protein>
<evidence type="ECO:0000313" key="2">
    <source>
        <dbReference type="Proteomes" id="UP000033047"/>
    </source>
</evidence>
<dbReference type="Proteomes" id="UP000033047">
    <property type="component" value="Unassembled WGS sequence"/>
</dbReference>
<accession>A0A0F5JQF1</accession>
<organism evidence="1 2">
    <name type="scientific">Parabacteroides goldsteinii DSM 19448 = WAL 12034</name>
    <dbReference type="NCBI Taxonomy" id="927665"/>
    <lineage>
        <taxon>Bacteria</taxon>
        <taxon>Pseudomonadati</taxon>
        <taxon>Bacteroidota</taxon>
        <taxon>Bacteroidia</taxon>
        <taxon>Bacteroidales</taxon>
        <taxon>Tannerellaceae</taxon>
        <taxon>Parabacteroides</taxon>
    </lineage>
</organism>
<sequence>MDIINYLASICSIIGAIVAWRQYRKTKSASLAAIEAKEFLLARKVTIDLSELLKEAKAIEIVIINYTINTETRKLGKNINKDLMAIQVFLSKLNEIKALIDDKHPIKDKLNIKYNTICTYSQDLNNSNTSKNKILLEELRGLISILSSETNKNFYQ</sequence>
<reference evidence="1 2" key="1">
    <citation type="submission" date="2013-04" db="EMBL/GenBank/DDBJ databases">
        <title>The Genome Sequence of Parabacteroides goldsteinii DSM 19448.</title>
        <authorList>
            <consortium name="The Broad Institute Genomics Platform"/>
            <person name="Earl A."/>
            <person name="Ward D."/>
            <person name="Feldgarden M."/>
            <person name="Gevers D."/>
            <person name="Martens E."/>
            <person name="Sakamoto M."/>
            <person name="Benno Y."/>
            <person name="Song Y."/>
            <person name="Liu C."/>
            <person name="Lee J."/>
            <person name="Bolanos M."/>
            <person name="Vaisanen M.L."/>
            <person name="Finegold S.M."/>
            <person name="Walker B."/>
            <person name="Young S."/>
            <person name="Zeng Q."/>
            <person name="Gargeya S."/>
            <person name="Fitzgerald M."/>
            <person name="Haas B."/>
            <person name="Abouelleil A."/>
            <person name="Allen A.W."/>
            <person name="Alvarado L."/>
            <person name="Arachchi H.M."/>
            <person name="Berlin A.M."/>
            <person name="Chapman S.B."/>
            <person name="Gainer-Dewar J."/>
            <person name="Goldberg J."/>
            <person name="Griggs A."/>
            <person name="Gujja S."/>
            <person name="Hansen M."/>
            <person name="Howarth C."/>
            <person name="Imamovic A."/>
            <person name="Ireland A."/>
            <person name="Larimer J."/>
            <person name="McCowan C."/>
            <person name="Murphy C."/>
            <person name="Pearson M."/>
            <person name="Poon T.W."/>
            <person name="Priest M."/>
            <person name="Roberts A."/>
            <person name="Saif S."/>
            <person name="Shea T."/>
            <person name="Sisk P."/>
            <person name="Sykes S."/>
            <person name="Wortman J."/>
            <person name="Nusbaum C."/>
            <person name="Birren B."/>
        </authorList>
    </citation>
    <scope>NUCLEOTIDE SEQUENCE [LARGE SCALE GENOMIC DNA]</scope>
    <source>
        <strain evidence="1 2">DSM 19448</strain>
    </source>
</reference>
<dbReference type="RefSeq" id="WP_046145054.1">
    <property type="nucleotide sequence ID" value="NZ_KQ033912.1"/>
</dbReference>
<name>A0A0F5JQF1_9BACT</name>
<evidence type="ECO:0000313" key="1">
    <source>
        <dbReference type="EMBL" id="KKB59954.1"/>
    </source>
</evidence>
<gene>
    <name evidence="1" type="ORF">HMPREF1535_00227</name>
</gene>
<dbReference type="PATRIC" id="fig|927665.4.peg.228"/>
<dbReference type="AlphaFoldDB" id="A0A0F5JQF1"/>
<comment type="caution">
    <text evidence="1">The sequence shown here is derived from an EMBL/GenBank/DDBJ whole genome shotgun (WGS) entry which is preliminary data.</text>
</comment>
<dbReference type="EMBL" id="AQHV01000001">
    <property type="protein sequence ID" value="KKB59954.1"/>
    <property type="molecule type" value="Genomic_DNA"/>
</dbReference>
<dbReference type="HOGENOM" id="CLU_1684889_0_0_10"/>